<comment type="similarity">
    <text evidence="14 16">Belongs to the type III pantothenate kinase family.</text>
</comment>
<dbReference type="UniPathway" id="UPA00241">
    <property type="reaction ID" value="UER00352"/>
</dbReference>
<feature type="binding site" evidence="16">
    <location>
        <position position="90"/>
    </location>
    <ligand>
        <name>substrate</name>
    </ligand>
</feature>
<accession>A0A1A8TTU2</accession>
<evidence type="ECO:0000256" key="10">
    <source>
        <dbReference type="ARBA" id="ARBA00022777"/>
    </source>
</evidence>
<dbReference type="HAMAP" id="MF_01274">
    <property type="entry name" value="Pantothen_kinase_3"/>
    <property type="match status" value="1"/>
</dbReference>
<proteinExistence type="inferred from homology"/>
<dbReference type="GO" id="GO:0015937">
    <property type="term" value="P:coenzyme A biosynthetic process"/>
    <property type="evidence" value="ECO:0007669"/>
    <property type="project" value="UniProtKB-UniRule"/>
</dbReference>
<comment type="subunit">
    <text evidence="5 16">Homodimer.</text>
</comment>
<dbReference type="Proteomes" id="UP000092544">
    <property type="component" value="Unassembled WGS sequence"/>
</dbReference>
<feature type="binding site" evidence="16">
    <location>
        <begin position="97"/>
        <end position="100"/>
    </location>
    <ligand>
        <name>substrate</name>
    </ligand>
</feature>
<evidence type="ECO:0000256" key="6">
    <source>
        <dbReference type="ARBA" id="ARBA00012102"/>
    </source>
</evidence>
<evidence type="ECO:0000256" key="12">
    <source>
        <dbReference type="ARBA" id="ARBA00022958"/>
    </source>
</evidence>
<feature type="binding site" evidence="16">
    <location>
        <position position="175"/>
    </location>
    <ligand>
        <name>substrate</name>
    </ligand>
</feature>
<feature type="active site" description="Proton acceptor" evidence="16">
    <location>
        <position position="99"/>
    </location>
</feature>
<gene>
    <name evidence="16 17" type="primary">coaX</name>
    <name evidence="17" type="ORF">MSP8886_04030</name>
</gene>
<feature type="binding site" evidence="16">
    <location>
        <position position="119"/>
    </location>
    <ligand>
        <name>K(+)</name>
        <dbReference type="ChEBI" id="CHEBI:29103"/>
    </ligand>
</feature>
<comment type="catalytic activity">
    <reaction evidence="1 16">
        <text>(R)-pantothenate + ATP = (R)-4'-phosphopantothenate + ADP + H(+)</text>
        <dbReference type="Rhea" id="RHEA:16373"/>
        <dbReference type="ChEBI" id="CHEBI:10986"/>
        <dbReference type="ChEBI" id="CHEBI:15378"/>
        <dbReference type="ChEBI" id="CHEBI:29032"/>
        <dbReference type="ChEBI" id="CHEBI:30616"/>
        <dbReference type="ChEBI" id="CHEBI:456216"/>
        <dbReference type="EC" id="2.7.1.33"/>
    </reaction>
</comment>
<dbReference type="PANTHER" id="PTHR34265:SF1">
    <property type="entry name" value="TYPE III PANTOTHENATE KINASE"/>
    <property type="match status" value="1"/>
</dbReference>
<keyword evidence="8 16" id="KW-0808">Transferase</keyword>
<keyword evidence="12 16" id="KW-0630">Potassium</keyword>
<keyword evidence="7 16" id="KW-0963">Cytoplasm</keyword>
<keyword evidence="16" id="KW-0479">Metal-binding</keyword>
<evidence type="ECO:0000256" key="16">
    <source>
        <dbReference type="HAMAP-Rule" id="MF_01274"/>
    </source>
</evidence>
<evidence type="ECO:0000256" key="8">
    <source>
        <dbReference type="ARBA" id="ARBA00022679"/>
    </source>
</evidence>
<feature type="binding site" evidence="16">
    <location>
        <begin position="11"/>
        <end position="18"/>
    </location>
    <ligand>
        <name>ATP</name>
        <dbReference type="ChEBI" id="CHEBI:30616"/>
    </ligand>
</feature>
<reference evidence="17 18" key="1">
    <citation type="submission" date="2016-06" db="EMBL/GenBank/DDBJ databases">
        <authorList>
            <person name="Kjaerup R.B."/>
            <person name="Dalgaard T.S."/>
            <person name="Juul-Madsen H.R."/>
        </authorList>
    </citation>
    <scope>NUCLEOTIDE SEQUENCE [LARGE SCALE GENOMIC DNA]</scope>
    <source>
        <strain evidence="17 18">CECT 8886</strain>
    </source>
</reference>
<evidence type="ECO:0000256" key="7">
    <source>
        <dbReference type="ARBA" id="ARBA00022490"/>
    </source>
</evidence>
<dbReference type="GO" id="GO:0046872">
    <property type="term" value="F:metal ion binding"/>
    <property type="evidence" value="ECO:0007669"/>
    <property type="project" value="UniProtKB-KW"/>
</dbReference>
<dbReference type="CDD" id="cd24015">
    <property type="entry name" value="ASKHA_NBD_PanK-III"/>
    <property type="match status" value="1"/>
</dbReference>
<keyword evidence="13 16" id="KW-0173">Coenzyme A biosynthesis</keyword>
<name>A0A1A8TTU2_9GAMM</name>
<evidence type="ECO:0000256" key="5">
    <source>
        <dbReference type="ARBA" id="ARBA00011738"/>
    </source>
</evidence>
<evidence type="ECO:0000313" key="17">
    <source>
        <dbReference type="EMBL" id="SBS37221.1"/>
    </source>
</evidence>
<dbReference type="SUPFAM" id="SSF53067">
    <property type="entry name" value="Actin-like ATPase domain"/>
    <property type="match status" value="2"/>
</dbReference>
<dbReference type="GO" id="GO:0005737">
    <property type="term" value="C:cytoplasm"/>
    <property type="evidence" value="ECO:0007669"/>
    <property type="project" value="UniProtKB-SubCell"/>
</dbReference>
<dbReference type="Gene3D" id="3.30.420.40">
    <property type="match status" value="2"/>
</dbReference>
<sequence length="244" mass="27021">MSVVDKLLVVDVGNTSIKYTAFEGGRVLWQVRDHEILIKRHFLPDAIYFASVRSQAASVMVLQEMQSYYPNSQLVRLESTAQACGVVCAYDEPWRLGIDRWLTVVAGFHHYGGNTVIIDAGTAIKVDVVNEQARHLGGYIVPGLMMMENALLANTAKIRYDASEQKVGDGLPNSTARAVNEGCHQMALGFLERVYRSYHDHRWVVTGGDAQELLHALGVKAECDPHLVALGAKLVGDEMIRKRV</sequence>
<keyword evidence="9 16" id="KW-0547">Nucleotide-binding</keyword>
<evidence type="ECO:0000256" key="13">
    <source>
        <dbReference type="ARBA" id="ARBA00022993"/>
    </source>
</evidence>
<comment type="pathway">
    <text evidence="4 16">Cofactor biosynthesis; coenzyme A biosynthesis; CoA from (R)-pantothenate: step 1/5.</text>
</comment>
<comment type="function">
    <text evidence="16">Catalyzes the phosphorylation of pantothenate (Pan), the first step in CoA biosynthesis.</text>
</comment>
<comment type="cofactor">
    <cofactor evidence="16">
        <name>NH4(+)</name>
        <dbReference type="ChEBI" id="CHEBI:28938"/>
    </cofactor>
    <cofactor evidence="16">
        <name>K(+)</name>
        <dbReference type="ChEBI" id="CHEBI:29103"/>
    </cofactor>
    <text evidence="16">A monovalent cation. Ammonium or potassium.</text>
</comment>
<comment type="cofactor">
    <cofactor evidence="2">
        <name>K(+)</name>
        <dbReference type="ChEBI" id="CHEBI:29103"/>
    </cofactor>
</comment>
<evidence type="ECO:0000256" key="4">
    <source>
        <dbReference type="ARBA" id="ARBA00005225"/>
    </source>
</evidence>
<dbReference type="Pfam" id="PF03309">
    <property type="entry name" value="Pan_kinase"/>
    <property type="match status" value="1"/>
</dbReference>
<dbReference type="EC" id="2.7.1.33" evidence="6 16"/>
<organism evidence="17 18">
    <name type="scientific">Marinomonas spartinae</name>
    <dbReference type="NCBI Taxonomy" id="1792290"/>
    <lineage>
        <taxon>Bacteria</taxon>
        <taxon>Pseudomonadati</taxon>
        <taxon>Pseudomonadota</taxon>
        <taxon>Gammaproteobacteria</taxon>
        <taxon>Oceanospirillales</taxon>
        <taxon>Oceanospirillaceae</taxon>
        <taxon>Marinomonas</taxon>
    </lineage>
</organism>
<comment type="subcellular location">
    <subcellularLocation>
        <location evidence="3 16">Cytoplasm</location>
    </subcellularLocation>
</comment>
<dbReference type="InterPro" id="IPR004619">
    <property type="entry name" value="Type_III_PanK"/>
</dbReference>
<keyword evidence="11 16" id="KW-0067">ATP-binding</keyword>
<evidence type="ECO:0000256" key="15">
    <source>
        <dbReference type="ARBA" id="ARBA00040883"/>
    </source>
</evidence>
<dbReference type="InterPro" id="IPR043129">
    <property type="entry name" value="ATPase_NBD"/>
</dbReference>
<evidence type="ECO:0000256" key="1">
    <source>
        <dbReference type="ARBA" id="ARBA00001206"/>
    </source>
</evidence>
<dbReference type="EMBL" id="FLOB01000016">
    <property type="protein sequence ID" value="SBS37221.1"/>
    <property type="molecule type" value="Genomic_DNA"/>
</dbReference>
<dbReference type="PANTHER" id="PTHR34265">
    <property type="entry name" value="TYPE III PANTOTHENATE KINASE"/>
    <property type="match status" value="1"/>
</dbReference>
<protein>
    <recommendedName>
        <fullName evidence="15 16">Type III pantothenate kinase</fullName>
        <ecNumber evidence="6 16">2.7.1.33</ecNumber>
    </recommendedName>
    <alternativeName>
        <fullName evidence="16">PanK-III</fullName>
    </alternativeName>
    <alternativeName>
        <fullName evidence="16">Pantothenic acid kinase</fullName>
    </alternativeName>
</protein>
<evidence type="ECO:0000256" key="11">
    <source>
        <dbReference type="ARBA" id="ARBA00022840"/>
    </source>
</evidence>
<feature type="binding site" evidence="16">
    <location>
        <position position="122"/>
    </location>
    <ligand>
        <name>ATP</name>
        <dbReference type="ChEBI" id="CHEBI:30616"/>
    </ligand>
</feature>
<dbReference type="RefSeq" id="WP_067020189.1">
    <property type="nucleotide sequence ID" value="NZ_FLOB01000016.1"/>
</dbReference>
<evidence type="ECO:0000256" key="9">
    <source>
        <dbReference type="ARBA" id="ARBA00022741"/>
    </source>
</evidence>
<dbReference type="GO" id="GO:0005524">
    <property type="term" value="F:ATP binding"/>
    <property type="evidence" value="ECO:0007669"/>
    <property type="project" value="UniProtKB-UniRule"/>
</dbReference>
<keyword evidence="18" id="KW-1185">Reference proteome</keyword>
<dbReference type="OrthoDB" id="9781305at2"/>
<dbReference type="STRING" id="1792290.MSP8886_04030"/>
<dbReference type="GO" id="GO:0004594">
    <property type="term" value="F:pantothenate kinase activity"/>
    <property type="evidence" value="ECO:0007669"/>
    <property type="project" value="UniProtKB-UniRule"/>
</dbReference>
<dbReference type="AlphaFoldDB" id="A0A1A8TTU2"/>
<evidence type="ECO:0000256" key="14">
    <source>
        <dbReference type="ARBA" id="ARBA00038036"/>
    </source>
</evidence>
<dbReference type="NCBIfam" id="TIGR00671">
    <property type="entry name" value="baf"/>
    <property type="match status" value="1"/>
</dbReference>
<evidence type="ECO:0000313" key="18">
    <source>
        <dbReference type="Proteomes" id="UP000092544"/>
    </source>
</evidence>
<evidence type="ECO:0000256" key="3">
    <source>
        <dbReference type="ARBA" id="ARBA00004496"/>
    </source>
</evidence>
<evidence type="ECO:0000256" key="2">
    <source>
        <dbReference type="ARBA" id="ARBA00001958"/>
    </source>
</evidence>
<keyword evidence="10 16" id="KW-0418">Kinase</keyword>